<dbReference type="GO" id="GO:0015562">
    <property type="term" value="F:efflux transmembrane transporter activity"/>
    <property type="evidence" value="ECO:0007669"/>
    <property type="project" value="TreeGrafter"/>
</dbReference>
<dbReference type="KEGG" id="meh:M301_2731"/>
<dbReference type="AlphaFoldDB" id="D7DP54"/>
<evidence type="ECO:0000259" key="3">
    <source>
        <dbReference type="Pfam" id="PF25967"/>
    </source>
</evidence>
<name>D7DP54_METV0</name>
<comment type="similarity">
    <text evidence="1">Belongs to the membrane fusion protein (MFP) (TC 8.A.1) family.</text>
</comment>
<evidence type="ECO:0000256" key="1">
    <source>
        <dbReference type="ARBA" id="ARBA00009477"/>
    </source>
</evidence>
<dbReference type="InterPro" id="IPR006143">
    <property type="entry name" value="RND_pump_MFP"/>
</dbReference>
<dbReference type="InterPro" id="IPR058792">
    <property type="entry name" value="Beta-barrel_RND_2"/>
</dbReference>
<dbReference type="STRING" id="666681.M301_2731"/>
<dbReference type="PROSITE" id="PS51257">
    <property type="entry name" value="PROKAR_LIPOPROTEIN"/>
    <property type="match status" value="1"/>
</dbReference>
<dbReference type="Pfam" id="PF25967">
    <property type="entry name" value="RND-MFP_C"/>
    <property type="match status" value="1"/>
</dbReference>
<accession>D7DP54</accession>
<dbReference type="Gene3D" id="2.40.50.100">
    <property type="match status" value="1"/>
</dbReference>
<organism evidence="4 5">
    <name type="scientific">Methylotenera versatilis (strain 301)</name>
    <dbReference type="NCBI Taxonomy" id="666681"/>
    <lineage>
        <taxon>Bacteria</taxon>
        <taxon>Pseudomonadati</taxon>
        <taxon>Pseudomonadota</taxon>
        <taxon>Betaproteobacteria</taxon>
        <taxon>Nitrosomonadales</taxon>
        <taxon>Methylophilaceae</taxon>
        <taxon>Methylotenera</taxon>
    </lineage>
</organism>
<feature type="domain" description="Multidrug resistance protein MdtA-like C-terminal permuted SH3" evidence="3">
    <location>
        <begin position="278"/>
        <end position="337"/>
    </location>
</feature>
<protein>
    <submittedName>
        <fullName evidence="4">Efflux transporter, RND family, MFP subunit</fullName>
    </submittedName>
</protein>
<dbReference type="SUPFAM" id="SSF111369">
    <property type="entry name" value="HlyD-like secretion proteins"/>
    <property type="match status" value="1"/>
</dbReference>
<dbReference type="Gene3D" id="2.40.30.170">
    <property type="match status" value="1"/>
</dbReference>
<dbReference type="PANTHER" id="PTHR30469:SF15">
    <property type="entry name" value="HLYD FAMILY OF SECRETION PROTEINS"/>
    <property type="match status" value="1"/>
</dbReference>
<evidence type="ECO:0000313" key="5">
    <source>
        <dbReference type="Proteomes" id="UP000000383"/>
    </source>
</evidence>
<dbReference type="PANTHER" id="PTHR30469">
    <property type="entry name" value="MULTIDRUG RESISTANCE PROTEIN MDTA"/>
    <property type="match status" value="1"/>
</dbReference>
<reference evidence="4 5" key="2">
    <citation type="journal article" date="2011" name="J. Bacteriol.">
        <title>Genomes of three methylotrophs from a single niche uncover genetic and metabolic divergence of Methylophilaceae.</title>
        <authorList>
            <person name="Lapidus A."/>
            <person name="Clum A."/>
            <person name="Labutti K."/>
            <person name="Kaluzhnaya M.G."/>
            <person name="Lim S."/>
            <person name="Beck D.A."/>
            <person name="Glavina Del Rio T."/>
            <person name="Nolan M."/>
            <person name="Mavromatis K."/>
            <person name="Huntemann M."/>
            <person name="Lucas S."/>
            <person name="Lidstrom M.E."/>
            <person name="Ivanova N."/>
            <person name="Chistoserdova L."/>
        </authorList>
    </citation>
    <scope>NUCLEOTIDE SEQUENCE [LARGE SCALE GENOMIC DNA]</scope>
    <source>
        <strain evidence="4 5">301</strain>
    </source>
</reference>
<dbReference type="Pfam" id="PF25954">
    <property type="entry name" value="Beta-barrel_RND_2"/>
    <property type="match status" value="1"/>
</dbReference>
<dbReference type="InterPro" id="IPR058627">
    <property type="entry name" value="MdtA-like_C"/>
</dbReference>
<dbReference type="NCBIfam" id="TIGR01730">
    <property type="entry name" value="RND_mfp"/>
    <property type="match status" value="1"/>
</dbReference>
<dbReference type="Gene3D" id="2.40.420.20">
    <property type="match status" value="1"/>
</dbReference>
<dbReference type="HOGENOM" id="CLU_018816_1_0_4"/>
<dbReference type="EMBL" id="CP002056">
    <property type="protein sequence ID" value="ADI31085.1"/>
    <property type="molecule type" value="Genomic_DNA"/>
</dbReference>
<dbReference type="OrthoDB" id="9806939at2"/>
<dbReference type="Gene3D" id="1.10.287.470">
    <property type="entry name" value="Helix hairpin bin"/>
    <property type="match status" value="1"/>
</dbReference>
<evidence type="ECO:0000259" key="2">
    <source>
        <dbReference type="Pfam" id="PF25954"/>
    </source>
</evidence>
<evidence type="ECO:0000313" key="4">
    <source>
        <dbReference type="EMBL" id="ADI31085.1"/>
    </source>
</evidence>
<dbReference type="RefSeq" id="WP_013149390.1">
    <property type="nucleotide sequence ID" value="NC_014207.1"/>
</dbReference>
<sequence>MKKLIILSIGLLLAACQKHVEPPPPPRPALVVIAGESAANNAMVLVGEVKSRYESNQSFRIGGKIIERKVEVGSQVKKGQVLARLDATDTNLSAQAASADVRAAEASYGLAQAEVERQRTLFNKKFISASALDMREAELKTSAARLQQVKAQAAVSGNQSRYTALIADRDGVVTQIHAEPGQVVEVGAMIAQIVDTKQIEVLVAVPESKMAKLKVGDKVAVKLWADRAKTYLGHVREVAPAADSATRAFDVRVTISDADEAVKLGMTAGVRFAQDEVNEIMIPSTALTQINGKNTVWVIDKNNIANPREVTTGQFTEAGVVIKSGLQANEMVAIAGVHTLIKNQKVKPQMAESK</sequence>
<dbReference type="eggNOG" id="COG0845">
    <property type="taxonomic scope" value="Bacteria"/>
</dbReference>
<reference evidence="5" key="1">
    <citation type="submission" date="2010-05" db="EMBL/GenBank/DDBJ databases">
        <title>Complete sequence of Methylotenera sp. 301.</title>
        <authorList>
            <person name="Lucas S."/>
            <person name="Copeland A."/>
            <person name="Lapidus A."/>
            <person name="Cheng J.-F."/>
            <person name="Bruce D."/>
            <person name="Goodwin L."/>
            <person name="Pitluck S."/>
            <person name="Clum A."/>
            <person name="Land M."/>
            <person name="Hauser L."/>
            <person name="Kyrpides N."/>
            <person name="Ivanova N."/>
            <person name="Chistoservova L."/>
            <person name="Kalyuzhnaya M."/>
            <person name="Woyke T."/>
        </authorList>
    </citation>
    <scope>NUCLEOTIDE SEQUENCE [LARGE SCALE GENOMIC DNA]</scope>
    <source>
        <strain evidence="5">301</strain>
    </source>
</reference>
<gene>
    <name evidence="4" type="ordered locus">M301_2731</name>
</gene>
<keyword evidence="5" id="KW-1185">Reference proteome</keyword>
<dbReference type="Proteomes" id="UP000000383">
    <property type="component" value="Chromosome"/>
</dbReference>
<proteinExistence type="inferred from homology"/>
<dbReference type="GO" id="GO:1990281">
    <property type="term" value="C:efflux pump complex"/>
    <property type="evidence" value="ECO:0007669"/>
    <property type="project" value="TreeGrafter"/>
</dbReference>
<feature type="domain" description="CusB-like beta-barrel" evidence="2">
    <location>
        <begin position="202"/>
        <end position="275"/>
    </location>
</feature>